<keyword evidence="3" id="KW-1185">Reference proteome</keyword>
<organism evidence="2 3">
    <name type="scientific">Methylobacterium nodulans (strain LMG 21967 / CNCM I-2342 / ORS 2060)</name>
    <dbReference type="NCBI Taxonomy" id="460265"/>
    <lineage>
        <taxon>Bacteria</taxon>
        <taxon>Pseudomonadati</taxon>
        <taxon>Pseudomonadota</taxon>
        <taxon>Alphaproteobacteria</taxon>
        <taxon>Hyphomicrobiales</taxon>
        <taxon>Methylobacteriaceae</taxon>
        <taxon>Methylobacterium</taxon>
    </lineage>
</organism>
<dbReference type="KEGG" id="mno:Mnod_6893"/>
<reference evidence="2 3" key="1">
    <citation type="submission" date="2009-01" db="EMBL/GenBank/DDBJ databases">
        <title>Complete sequence of chromosome of Methylobacterium nodulans ORS 2060.</title>
        <authorList>
            <consortium name="US DOE Joint Genome Institute"/>
            <person name="Lucas S."/>
            <person name="Copeland A."/>
            <person name="Lapidus A."/>
            <person name="Glavina del Rio T."/>
            <person name="Dalin E."/>
            <person name="Tice H."/>
            <person name="Bruce D."/>
            <person name="Goodwin L."/>
            <person name="Pitluck S."/>
            <person name="Sims D."/>
            <person name="Brettin T."/>
            <person name="Detter J.C."/>
            <person name="Han C."/>
            <person name="Larimer F."/>
            <person name="Land M."/>
            <person name="Hauser L."/>
            <person name="Kyrpides N."/>
            <person name="Ivanova N."/>
            <person name="Marx C.J."/>
            <person name="Richardson P."/>
        </authorList>
    </citation>
    <scope>NUCLEOTIDE SEQUENCE [LARGE SCALE GENOMIC DNA]</scope>
    <source>
        <strain evidence="3">LMG 21967 / CNCM I-2342 / ORS 2060</strain>
    </source>
</reference>
<proteinExistence type="predicted"/>
<dbReference type="Gene3D" id="3.30.70.20">
    <property type="match status" value="2"/>
</dbReference>
<dbReference type="AlphaFoldDB" id="B8IHH5"/>
<gene>
    <name evidence="2" type="ordered locus">Mnod_6893</name>
</gene>
<dbReference type="InterPro" id="IPR017896">
    <property type="entry name" value="4Fe4S_Fe-S-bd"/>
</dbReference>
<dbReference type="Gene3D" id="2.20.25.90">
    <property type="entry name" value="ADC-like domains"/>
    <property type="match status" value="1"/>
</dbReference>
<dbReference type="Pfam" id="PF12838">
    <property type="entry name" value="Fer4_7"/>
    <property type="match status" value="1"/>
</dbReference>
<dbReference type="eggNOG" id="COG0243">
    <property type="taxonomic scope" value="Bacteria"/>
</dbReference>
<dbReference type="RefSeq" id="WP_015933203.1">
    <property type="nucleotide sequence ID" value="NC_011894.1"/>
</dbReference>
<dbReference type="Gene3D" id="2.40.40.20">
    <property type="match status" value="1"/>
</dbReference>
<dbReference type="CDD" id="cd02784">
    <property type="entry name" value="MopB_CT_PHLH"/>
    <property type="match status" value="1"/>
</dbReference>
<accession>B8IHH5</accession>
<dbReference type="PROSITE" id="PS51379">
    <property type="entry name" value="4FE4S_FER_2"/>
    <property type="match status" value="2"/>
</dbReference>
<protein>
    <submittedName>
        <fullName evidence="2">4Fe-4S ferredoxin iron-sulfur binding domain protein</fullName>
    </submittedName>
</protein>
<dbReference type="STRING" id="460265.Mnod_6893"/>
<name>B8IHH5_METNO</name>
<evidence type="ECO:0000313" key="2">
    <source>
        <dbReference type="EMBL" id="ACL61638.1"/>
    </source>
</evidence>
<dbReference type="EMBL" id="CP001349">
    <property type="protein sequence ID" value="ACL61638.1"/>
    <property type="molecule type" value="Genomic_DNA"/>
</dbReference>
<dbReference type="HOGENOM" id="CLU_306470_0_0_5"/>
<dbReference type="OrthoDB" id="9779457at2"/>
<dbReference type="SUPFAM" id="SSF54862">
    <property type="entry name" value="4Fe-4S ferredoxins"/>
    <property type="match status" value="1"/>
</dbReference>
<dbReference type="PANTHER" id="PTHR42783:SF3">
    <property type="entry name" value="GLUTAMATE SYNTHASE [NADPH] SMALL CHAIN-RELATED"/>
    <property type="match status" value="1"/>
</dbReference>
<dbReference type="eggNOG" id="COG0437">
    <property type="taxonomic scope" value="Bacteria"/>
</dbReference>
<dbReference type="SUPFAM" id="SSF53706">
    <property type="entry name" value="Formate dehydrogenase/DMSO reductase, domains 1-3"/>
    <property type="match status" value="1"/>
</dbReference>
<sequence>MPPLTGANGLSRREALRAFAAGITLAAGACAKPDEEIVPYVVQPERVTGGVPLVFASTLPLAGYGRGCRVRSVDGRPIKVDGNPRHPASLGATDVFAEAAVLSLYDPDRSKTVRQGGDIANWSALQKALVPKVSRWRGSQGEGLRLLTGRVTSPTLQRQIGRLLDAYPKAVWHAYEPTEDASARAGAALAFGRALTPLPHLDRAAVIVSLDADPLGPGPDQIRSGRGFGSRRVPEAGDGFSRLYAIEATPMPTGAKADHRLALPPQQIGEAAVALAKALGAGTRDAQLPDAAARLVARAAEDLKARHGAALVLAGPTLPPDLHALVHWINGQIGAPLDWIEAPDAIAGRMPGSLPDLARDLAAGAVSDLVMLGVNPAYDAPADLAFAENSAKAPFRLHLGLYVDETAILASWHVPETHPLESWGDLRAIDGTASVVQPLIRPLYATRTAEEVVSALLGETDAAAYDLVRETWRETRRAGQDGTGENGAKQAAFEAWWRRVLHDGVVPDSAATPIAVGAPRLPDLNPAAGPGDLTLVLRPDPTVWDGRFANNAWLQECPAPLTKQVWGNALSLSPEEAVRRGVKQGDLVRITADGRGIEVPVAVVPGHAAGVASLTLGYGRTKAGAIGSGIGANAYALRRQDALWRIDDVALAPTGQHPGILTTQRVVREREAKENYPLLTMAALAEGRTATKEAPGTKRGPHPTLLGSSTGDADGHAWAMVIDTSLCIGCNACVIACQTENNVPVVGPEEIAQGRLMHWLRIDTYDRGRKGHPRPGFQPVPCMHCEHAPCEPVCPVAASVHDGEGLNVQVYNRCIGTRFCEANCPYKVRRFNFLGYADGQEYANLGLDPLPAQRNPEVSVRQRGVMEKCTYCIQRISGARRAAERDGRPLGRGEVTTACQDACPTRAIVFGDLADQESDVARLKKEPRHYALLGHLGTRPRTTYLADLRNPAPDFQGDGS</sequence>
<dbReference type="PANTHER" id="PTHR42783">
    <property type="entry name" value="GLUTAMATE SYNTHASE [NADPH] SMALL CHAIN"/>
    <property type="match status" value="1"/>
</dbReference>
<evidence type="ECO:0000313" key="3">
    <source>
        <dbReference type="Proteomes" id="UP000008207"/>
    </source>
</evidence>
<evidence type="ECO:0000259" key="1">
    <source>
        <dbReference type="PROSITE" id="PS51379"/>
    </source>
</evidence>
<dbReference type="InterPro" id="IPR009010">
    <property type="entry name" value="Asp_de-COase-like_dom_sf"/>
</dbReference>
<dbReference type="SUPFAM" id="SSF50692">
    <property type="entry name" value="ADC-like"/>
    <property type="match status" value="1"/>
</dbReference>
<dbReference type="Gene3D" id="3.40.50.740">
    <property type="match status" value="1"/>
</dbReference>
<dbReference type="CDD" id="cd10551">
    <property type="entry name" value="PsrB"/>
    <property type="match status" value="1"/>
</dbReference>
<feature type="domain" description="4Fe-4S ferredoxin-type" evidence="1">
    <location>
        <begin position="773"/>
        <end position="804"/>
    </location>
</feature>
<feature type="domain" description="4Fe-4S ferredoxin-type" evidence="1">
    <location>
        <begin position="718"/>
        <end position="748"/>
    </location>
</feature>
<dbReference type="Proteomes" id="UP000008207">
    <property type="component" value="Chromosome"/>
</dbReference>